<dbReference type="AlphaFoldDB" id="A0A2H0NCI2"/>
<protein>
    <recommendedName>
        <fullName evidence="3">ABC transporter substrate-binding protein</fullName>
    </recommendedName>
</protein>
<evidence type="ECO:0000313" key="1">
    <source>
        <dbReference type="EMBL" id="PIR06602.1"/>
    </source>
</evidence>
<dbReference type="InterPro" id="IPR050490">
    <property type="entry name" value="Bact_solute-bd_prot1"/>
</dbReference>
<evidence type="ECO:0008006" key="3">
    <source>
        <dbReference type="Google" id="ProtNLM"/>
    </source>
</evidence>
<accession>A0A2H0NCI2</accession>
<dbReference type="PROSITE" id="PS51257">
    <property type="entry name" value="PROKAR_LIPOPROTEIN"/>
    <property type="match status" value="1"/>
</dbReference>
<dbReference type="SUPFAM" id="SSF53850">
    <property type="entry name" value="Periplasmic binding protein-like II"/>
    <property type="match status" value="1"/>
</dbReference>
<reference evidence="1 2" key="1">
    <citation type="submission" date="2017-09" db="EMBL/GenBank/DDBJ databases">
        <title>Depth-based differentiation of microbial function through sediment-hosted aquifers and enrichment of novel symbionts in the deep terrestrial subsurface.</title>
        <authorList>
            <person name="Probst A.J."/>
            <person name="Ladd B."/>
            <person name="Jarett J.K."/>
            <person name="Geller-Mcgrath D.E."/>
            <person name="Sieber C.M."/>
            <person name="Emerson J.B."/>
            <person name="Anantharaman K."/>
            <person name="Thomas B.C."/>
            <person name="Malmstrom R."/>
            <person name="Stieglmeier M."/>
            <person name="Klingl A."/>
            <person name="Woyke T."/>
            <person name="Ryan C.M."/>
            <person name="Banfield J.F."/>
        </authorList>
    </citation>
    <scope>NUCLEOTIDE SEQUENCE [LARGE SCALE GENOMIC DNA]</scope>
    <source>
        <strain evidence="1">CG11_big_fil_rev_8_21_14_0_20_36_20</strain>
    </source>
</reference>
<proteinExistence type="predicted"/>
<evidence type="ECO:0000313" key="2">
    <source>
        <dbReference type="Proteomes" id="UP000230564"/>
    </source>
</evidence>
<dbReference type="Proteomes" id="UP000230564">
    <property type="component" value="Unassembled WGS sequence"/>
</dbReference>
<comment type="caution">
    <text evidence="1">The sequence shown here is derived from an EMBL/GenBank/DDBJ whole genome shotgun (WGS) entry which is preliminary data.</text>
</comment>
<sequence length="455" mass="52371">MNRNKVFTLLILFVFIITSGFACQWSITKPKEFKPITLEYWGVWDTPSQLKSLIDSYEVSHPTIHVKYRNFRYDEYERKLLEAWADDRGPDIFSIPSTWLKEYQHRLEPMPASVKIPVQEITGTIKKEAITSLKQIKSLSSLDIKEKYAPIVSENVIIDSEIYGLPYYLDTLVTFYNSDLLTRENIPEPIADFHDLVEQAPQLTKATEDNQVIQSAVALGGTDNIPRFFDVFSSIMLQNNVEAKGKWFAPLEEKESASRLLEVFSFYTDFARPGRATYSWNVDLPSAFELFAAGKLAYFFGYSYHADELRQRGVQFDWGITNFPQTRGASGTKYYADYWVNVVAKKSANSDAAWNFIQTTANQAIVEKYLTENKRPTALRSLINDQLNNEDVRVFASQVLTADNWYNGYDVQLAENYLKEIIDDLVSSEKILDKDNATLNLFVNFINQTYQQPNE</sequence>
<name>A0A2H0NCI2_9BACT</name>
<organism evidence="1 2">
    <name type="scientific">Candidatus Komeilibacteria bacterium CG11_big_fil_rev_8_21_14_0_20_36_20</name>
    <dbReference type="NCBI Taxonomy" id="1974477"/>
    <lineage>
        <taxon>Bacteria</taxon>
        <taxon>Candidatus Komeiliibacteriota</taxon>
    </lineage>
</organism>
<dbReference type="Gene3D" id="3.40.190.10">
    <property type="entry name" value="Periplasmic binding protein-like II"/>
    <property type="match status" value="1"/>
</dbReference>
<dbReference type="PANTHER" id="PTHR43649">
    <property type="entry name" value="ARABINOSE-BINDING PROTEIN-RELATED"/>
    <property type="match status" value="1"/>
</dbReference>
<dbReference type="EMBL" id="PCWQ01000012">
    <property type="protein sequence ID" value="PIR06602.1"/>
    <property type="molecule type" value="Genomic_DNA"/>
</dbReference>
<gene>
    <name evidence="1" type="ORF">COV55_03705</name>
</gene>